<dbReference type="SUPFAM" id="SSF51735">
    <property type="entry name" value="NAD(P)-binding Rossmann-fold domains"/>
    <property type="match status" value="1"/>
</dbReference>
<sequence>MTNNGKLALDFTGKVVLVTGAASGIGAATAEMFSKLGACLALLDRDETKLMTVLKNCIKLGNEPYAMSADLLKTAEIECVARKMRERFGTSLDVLVNGAGIMPMGTLPETHLACLKHIFDANVRSMFYLTQQLLPNIVLSKGNIVNISSVCGLRAFPNLIAYNMSKAAVDQFTRSLALELGQKGVRVNAVNPGVIRTNIFLSGGMDKQTYDNFIERAKQTHVLGRPGFPDEVASCICFLASNLASFVTGVTFPVDGGKQIMCPR</sequence>
<dbReference type="Proteomes" id="UP000007798">
    <property type="component" value="Unassembled WGS sequence"/>
</dbReference>
<dbReference type="PhylomeDB" id="A0A0Q9WUS8"/>
<proteinExistence type="predicted"/>
<dbReference type="PRINTS" id="PR00080">
    <property type="entry name" value="SDRFAMILY"/>
</dbReference>
<evidence type="ECO:0000313" key="3">
    <source>
        <dbReference type="Proteomes" id="UP000007798"/>
    </source>
</evidence>
<dbReference type="PROSITE" id="PS00061">
    <property type="entry name" value="ADH_SHORT"/>
    <property type="match status" value="1"/>
</dbReference>
<dbReference type="PANTHER" id="PTHR43975">
    <property type="entry name" value="ZGC:101858"/>
    <property type="match status" value="1"/>
</dbReference>
<dbReference type="Gene3D" id="3.40.50.720">
    <property type="entry name" value="NAD(P)-binding Rossmann-like Domain"/>
    <property type="match status" value="1"/>
</dbReference>
<dbReference type="Pfam" id="PF13561">
    <property type="entry name" value="adh_short_C2"/>
    <property type="match status" value="1"/>
</dbReference>
<reference evidence="2 3" key="1">
    <citation type="journal article" date="2007" name="Nature">
        <title>Evolution of genes and genomes on the Drosophila phylogeny.</title>
        <authorList>
            <consortium name="Drosophila 12 Genomes Consortium"/>
            <person name="Clark A.G."/>
            <person name="Eisen M.B."/>
            <person name="Smith D.R."/>
            <person name="Bergman C.M."/>
            <person name="Oliver B."/>
            <person name="Markow T.A."/>
            <person name="Kaufman T.C."/>
            <person name="Kellis M."/>
            <person name="Gelbart W."/>
            <person name="Iyer V.N."/>
            <person name="Pollard D.A."/>
            <person name="Sackton T.B."/>
            <person name="Larracuente A.M."/>
            <person name="Singh N.D."/>
            <person name="Abad J.P."/>
            <person name="Abt D.N."/>
            <person name="Adryan B."/>
            <person name="Aguade M."/>
            <person name="Akashi H."/>
            <person name="Anderson W.W."/>
            <person name="Aquadro C.F."/>
            <person name="Ardell D.H."/>
            <person name="Arguello R."/>
            <person name="Artieri C.G."/>
            <person name="Barbash D.A."/>
            <person name="Barker D."/>
            <person name="Barsanti P."/>
            <person name="Batterham P."/>
            <person name="Batzoglou S."/>
            <person name="Begun D."/>
            <person name="Bhutkar A."/>
            <person name="Blanco E."/>
            <person name="Bosak S.A."/>
            <person name="Bradley R.K."/>
            <person name="Brand A.D."/>
            <person name="Brent M.R."/>
            <person name="Brooks A.N."/>
            <person name="Brown R.H."/>
            <person name="Butlin R.K."/>
            <person name="Caggese C."/>
            <person name="Calvi B.R."/>
            <person name="Bernardo de Carvalho A."/>
            <person name="Caspi A."/>
            <person name="Castrezana S."/>
            <person name="Celniker S.E."/>
            <person name="Chang J.L."/>
            <person name="Chapple C."/>
            <person name="Chatterji S."/>
            <person name="Chinwalla A."/>
            <person name="Civetta A."/>
            <person name="Clifton S.W."/>
            <person name="Comeron J.M."/>
            <person name="Costello J.C."/>
            <person name="Coyne J.A."/>
            <person name="Daub J."/>
            <person name="David R.G."/>
            <person name="Delcher A.L."/>
            <person name="Delehaunty K."/>
            <person name="Do C.B."/>
            <person name="Ebling H."/>
            <person name="Edwards K."/>
            <person name="Eickbush T."/>
            <person name="Evans J.D."/>
            <person name="Filipski A."/>
            <person name="Findeiss S."/>
            <person name="Freyhult E."/>
            <person name="Fulton L."/>
            <person name="Fulton R."/>
            <person name="Garcia A.C."/>
            <person name="Gardiner A."/>
            <person name="Garfield D.A."/>
            <person name="Garvin B.E."/>
            <person name="Gibson G."/>
            <person name="Gilbert D."/>
            <person name="Gnerre S."/>
            <person name="Godfrey J."/>
            <person name="Good R."/>
            <person name="Gotea V."/>
            <person name="Gravely B."/>
            <person name="Greenberg A.J."/>
            <person name="Griffiths-Jones S."/>
            <person name="Gross S."/>
            <person name="Guigo R."/>
            <person name="Gustafson E.A."/>
            <person name="Haerty W."/>
            <person name="Hahn M.W."/>
            <person name="Halligan D.L."/>
            <person name="Halpern A.L."/>
            <person name="Halter G.M."/>
            <person name="Han M.V."/>
            <person name="Heger A."/>
            <person name="Hillier L."/>
            <person name="Hinrichs A.S."/>
            <person name="Holmes I."/>
            <person name="Hoskins R.A."/>
            <person name="Hubisz M.J."/>
            <person name="Hultmark D."/>
            <person name="Huntley M.A."/>
            <person name="Jaffe D.B."/>
            <person name="Jagadeeshan S."/>
            <person name="Jeck W.R."/>
            <person name="Johnson J."/>
            <person name="Jones C.D."/>
            <person name="Jordan W.C."/>
            <person name="Karpen G.H."/>
            <person name="Kataoka E."/>
            <person name="Keightley P.D."/>
            <person name="Kheradpour P."/>
            <person name="Kirkness E.F."/>
            <person name="Koerich L.B."/>
            <person name="Kristiansen K."/>
            <person name="Kudrna D."/>
            <person name="Kulathinal R.J."/>
            <person name="Kumar S."/>
            <person name="Kwok R."/>
            <person name="Lander E."/>
            <person name="Langley C.H."/>
            <person name="Lapoint R."/>
            <person name="Lazzaro B.P."/>
            <person name="Lee S.J."/>
            <person name="Levesque L."/>
            <person name="Li R."/>
            <person name="Lin C.F."/>
            <person name="Lin M.F."/>
            <person name="Lindblad-Toh K."/>
            <person name="Llopart A."/>
            <person name="Long M."/>
            <person name="Low L."/>
            <person name="Lozovsky E."/>
            <person name="Lu J."/>
            <person name="Luo M."/>
            <person name="Machado C.A."/>
            <person name="Makalowski W."/>
            <person name="Marzo M."/>
            <person name="Matsuda M."/>
            <person name="Matzkin L."/>
            <person name="McAllister B."/>
            <person name="McBride C.S."/>
            <person name="McKernan B."/>
            <person name="McKernan K."/>
            <person name="Mendez-Lago M."/>
            <person name="Minx P."/>
            <person name="Mollenhauer M.U."/>
            <person name="Montooth K."/>
            <person name="Mount S.M."/>
            <person name="Mu X."/>
            <person name="Myers E."/>
            <person name="Negre B."/>
            <person name="Newfeld S."/>
            <person name="Nielsen R."/>
            <person name="Noor M.A."/>
            <person name="O'Grady P."/>
            <person name="Pachter L."/>
            <person name="Papaceit M."/>
            <person name="Parisi M.J."/>
            <person name="Parisi M."/>
            <person name="Parts L."/>
            <person name="Pedersen J.S."/>
            <person name="Pesole G."/>
            <person name="Phillippy A.M."/>
            <person name="Ponting C.P."/>
            <person name="Pop M."/>
            <person name="Porcelli D."/>
            <person name="Powell J.R."/>
            <person name="Prohaska S."/>
            <person name="Pruitt K."/>
            <person name="Puig M."/>
            <person name="Quesneville H."/>
            <person name="Ram K.R."/>
            <person name="Rand D."/>
            <person name="Rasmussen M.D."/>
            <person name="Reed L.K."/>
            <person name="Reenan R."/>
            <person name="Reily A."/>
            <person name="Remington K.A."/>
            <person name="Rieger T.T."/>
            <person name="Ritchie M.G."/>
            <person name="Robin C."/>
            <person name="Rogers Y.H."/>
            <person name="Rohde C."/>
            <person name="Rozas J."/>
            <person name="Rubenfield M.J."/>
            <person name="Ruiz A."/>
            <person name="Russo S."/>
            <person name="Salzberg S.L."/>
            <person name="Sanchez-Gracia A."/>
            <person name="Saranga D.J."/>
            <person name="Sato H."/>
            <person name="Schaeffer S.W."/>
            <person name="Schatz M.C."/>
            <person name="Schlenke T."/>
            <person name="Schwartz R."/>
            <person name="Segarra C."/>
            <person name="Singh R.S."/>
            <person name="Sirot L."/>
            <person name="Sirota M."/>
            <person name="Sisneros N.B."/>
            <person name="Smith C.D."/>
            <person name="Smith T.F."/>
            <person name="Spieth J."/>
            <person name="Stage D.E."/>
            <person name="Stark A."/>
            <person name="Stephan W."/>
            <person name="Strausberg R.L."/>
            <person name="Strempel S."/>
            <person name="Sturgill D."/>
            <person name="Sutton G."/>
            <person name="Sutton G.G."/>
            <person name="Tao W."/>
            <person name="Teichmann S."/>
            <person name="Tobari Y.N."/>
            <person name="Tomimura Y."/>
            <person name="Tsolas J.M."/>
            <person name="Valente V.L."/>
            <person name="Venter E."/>
            <person name="Venter J.C."/>
            <person name="Vicario S."/>
            <person name="Vieira F.G."/>
            <person name="Vilella A.J."/>
            <person name="Villasante A."/>
            <person name="Walenz B."/>
            <person name="Wang J."/>
            <person name="Wasserman M."/>
            <person name="Watts T."/>
            <person name="Wilson D."/>
            <person name="Wilson R.K."/>
            <person name="Wing R.A."/>
            <person name="Wolfner M.F."/>
            <person name="Wong A."/>
            <person name="Wong G.K."/>
            <person name="Wu C.I."/>
            <person name="Wu G."/>
            <person name="Yamamoto D."/>
            <person name="Yang H.P."/>
            <person name="Yang S.P."/>
            <person name="Yorke J.A."/>
            <person name="Yoshida K."/>
            <person name="Zdobnov E."/>
            <person name="Zhang P."/>
            <person name="Zhang Y."/>
            <person name="Zimin A.V."/>
            <person name="Baldwin J."/>
            <person name="Abdouelleil A."/>
            <person name="Abdulkadir J."/>
            <person name="Abebe A."/>
            <person name="Abera B."/>
            <person name="Abreu J."/>
            <person name="Acer S.C."/>
            <person name="Aftuck L."/>
            <person name="Alexander A."/>
            <person name="An P."/>
            <person name="Anderson E."/>
            <person name="Anderson S."/>
            <person name="Arachi H."/>
            <person name="Azer M."/>
            <person name="Bachantsang P."/>
            <person name="Barry A."/>
            <person name="Bayul T."/>
            <person name="Berlin A."/>
            <person name="Bessette D."/>
            <person name="Bloom T."/>
            <person name="Blye J."/>
            <person name="Boguslavskiy L."/>
            <person name="Bonnet C."/>
            <person name="Boukhgalter B."/>
            <person name="Bourzgui I."/>
            <person name="Brown A."/>
            <person name="Cahill P."/>
            <person name="Channer S."/>
            <person name="Cheshatsang Y."/>
            <person name="Chuda L."/>
            <person name="Citroen M."/>
            <person name="Collymore A."/>
            <person name="Cooke P."/>
            <person name="Costello M."/>
            <person name="D'Aco K."/>
            <person name="Daza R."/>
            <person name="De Haan G."/>
            <person name="DeGray S."/>
            <person name="DeMaso C."/>
            <person name="Dhargay N."/>
            <person name="Dooley K."/>
            <person name="Dooley E."/>
            <person name="Doricent M."/>
            <person name="Dorje P."/>
            <person name="Dorjee K."/>
            <person name="Dupes A."/>
            <person name="Elong R."/>
            <person name="Falk J."/>
            <person name="Farina A."/>
            <person name="Faro S."/>
            <person name="Ferguson D."/>
            <person name="Fisher S."/>
            <person name="Foley C.D."/>
            <person name="Franke A."/>
            <person name="Friedrich D."/>
            <person name="Gadbois L."/>
            <person name="Gearin G."/>
            <person name="Gearin C.R."/>
            <person name="Giannoukos G."/>
            <person name="Goode T."/>
            <person name="Graham J."/>
            <person name="Grandbois E."/>
            <person name="Grewal S."/>
            <person name="Gyaltsen K."/>
            <person name="Hafez N."/>
            <person name="Hagos B."/>
            <person name="Hall J."/>
            <person name="Henson C."/>
            <person name="Hollinger A."/>
            <person name="Honan T."/>
            <person name="Huard M.D."/>
            <person name="Hughes L."/>
            <person name="Hurhula B."/>
            <person name="Husby M.E."/>
            <person name="Kamat A."/>
            <person name="Kanga B."/>
            <person name="Kashin S."/>
            <person name="Khazanovich D."/>
            <person name="Kisner P."/>
            <person name="Lance K."/>
            <person name="Lara M."/>
            <person name="Lee W."/>
            <person name="Lennon N."/>
            <person name="Letendre F."/>
            <person name="LeVine R."/>
            <person name="Lipovsky A."/>
            <person name="Liu X."/>
            <person name="Liu J."/>
            <person name="Liu S."/>
            <person name="Lokyitsang T."/>
            <person name="Lokyitsang Y."/>
            <person name="Lubonja R."/>
            <person name="Lui A."/>
            <person name="MacDonald P."/>
            <person name="Magnisalis V."/>
            <person name="Maru K."/>
            <person name="Matthews C."/>
            <person name="McCusker W."/>
            <person name="McDonough S."/>
            <person name="Mehta T."/>
            <person name="Meldrim J."/>
            <person name="Meneus L."/>
            <person name="Mihai O."/>
            <person name="Mihalev A."/>
            <person name="Mihova T."/>
            <person name="Mittelman R."/>
            <person name="Mlenga V."/>
            <person name="Montmayeur A."/>
            <person name="Mulrain L."/>
            <person name="Navidi A."/>
            <person name="Naylor J."/>
            <person name="Negash T."/>
            <person name="Nguyen T."/>
            <person name="Nguyen N."/>
            <person name="Nicol R."/>
            <person name="Norbu C."/>
            <person name="Norbu N."/>
            <person name="Novod N."/>
            <person name="O'Neill B."/>
            <person name="Osman S."/>
            <person name="Markiewicz E."/>
            <person name="Oyono O.L."/>
            <person name="Patti C."/>
            <person name="Phunkhang P."/>
            <person name="Pierre F."/>
            <person name="Priest M."/>
            <person name="Raghuraman S."/>
            <person name="Rege F."/>
            <person name="Reyes R."/>
            <person name="Rise C."/>
            <person name="Rogov P."/>
            <person name="Ross K."/>
            <person name="Ryan E."/>
            <person name="Settipalli S."/>
            <person name="Shea T."/>
            <person name="Sherpa N."/>
            <person name="Shi L."/>
            <person name="Shih D."/>
            <person name="Sparrow T."/>
            <person name="Spaulding J."/>
            <person name="Stalker J."/>
            <person name="Stange-Thomann N."/>
            <person name="Stavropoulos S."/>
            <person name="Stone C."/>
            <person name="Strader C."/>
            <person name="Tesfaye S."/>
            <person name="Thomson T."/>
            <person name="Thoulutsang Y."/>
            <person name="Thoulutsang D."/>
            <person name="Topham K."/>
            <person name="Topping I."/>
            <person name="Tsamla T."/>
            <person name="Vassiliev H."/>
            <person name="Vo A."/>
            <person name="Wangchuk T."/>
            <person name="Wangdi T."/>
            <person name="Weiand M."/>
            <person name="Wilkinson J."/>
            <person name="Wilson A."/>
            <person name="Yadav S."/>
            <person name="Young G."/>
            <person name="Yu Q."/>
            <person name="Zembek L."/>
            <person name="Zhong D."/>
            <person name="Zimmer A."/>
            <person name="Zwirko Z."/>
            <person name="Jaffe D.B."/>
            <person name="Alvarez P."/>
            <person name="Brockman W."/>
            <person name="Butler J."/>
            <person name="Chin C."/>
            <person name="Gnerre S."/>
            <person name="Grabherr M."/>
            <person name="Kleber M."/>
            <person name="Mauceli E."/>
            <person name="MacCallum I."/>
        </authorList>
    </citation>
    <scope>NUCLEOTIDE SEQUENCE [LARGE SCALE GENOMIC DNA]</scope>
    <source>
        <strain evidence="3">Tucson 14030-0811.24</strain>
    </source>
</reference>
<dbReference type="AlphaFoldDB" id="A0A0Q9WUS8"/>
<dbReference type="InParanoid" id="A0A0Q9WUS8"/>
<dbReference type="SMR" id="A0A0Q9WUS8"/>
<dbReference type="OrthoDB" id="47007at2759"/>
<dbReference type="PRINTS" id="PR00081">
    <property type="entry name" value="GDHRDH"/>
</dbReference>
<protein>
    <submittedName>
        <fullName evidence="2">Uncharacterized protein</fullName>
    </submittedName>
</protein>
<dbReference type="STRING" id="7260.A0A0Q9WUS8"/>
<evidence type="ECO:0000256" key="1">
    <source>
        <dbReference type="ARBA" id="ARBA00023002"/>
    </source>
</evidence>
<dbReference type="InterPro" id="IPR036291">
    <property type="entry name" value="NAD(P)-bd_dom_sf"/>
</dbReference>
<organism evidence="2 3">
    <name type="scientific">Drosophila willistoni</name>
    <name type="common">Fruit fly</name>
    <dbReference type="NCBI Taxonomy" id="7260"/>
    <lineage>
        <taxon>Eukaryota</taxon>
        <taxon>Metazoa</taxon>
        <taxon>Ecdysozoa</taxon>
        <taxon>Arthropoda</taxon>
        <taxon>Hexapoda</taxon>
        <taxon>Insecta</taxon>
        <taxon>Pterygota</taxon>
        <taxon>Neoptera</taxon>
        <taxon>Endopterygota</taxon>
        <taxon>Diptera</taxon>
        <taxon>Brachycera</taxon>
        <taxon>Muscomorpha</taxon>
        <taxon>Ephydroidea</taxon>
        <taxon>Drosophilidae</taxon>
        <taxon>Drosophila</taxon>
        <taxon>Sophophora</taxon>
    </lineage>
</organism>
<dbReference type="InterPro" id="IPR002347">
    <property type="entry name" value="SDR_fam"/>
</dbReference>
<gene>
    <name evidence="2" type="primary">Dwil\GK27515</name>
    <name evidence="2" type="ORF">Dwil_GK27515</name>
</gene>
<dbReference type="PANTHER" id="PTHR43975:SF2">
    <property type="entry name" value="EG:BACR7A4.14 PROTEIN-RELATED"/>
    <property type="match status" value="1"/>
</dbReference>
<dbReference type="InterPro" id="IPR020904">
    <property type="entry name" value="Sc_DH/Rdtase_CS"/>
</dbReference>
<dbReference type="KEGG" id="dwi:26529517"/>
<keyword evidence="1" id="KW-0560">Oxidoreductase</keyword>
<dbReference type="GO" id="GO:0016491">
    <property type="term" value="F:oxidoreductase activity"/>
    <property type="evidence" value="ECO:0007669"/>
    <property type="project" value="UniProtKB-KW"/>
</dbReference>
<accession>A0A0Q9WUS8</accession>
<name>A0A0Q9WUS8_DROWI</name>
<dbReference type="FunFam" id="3.40.50.720:FF:000084">
    <property type="entry name" value="Short-chain dehydrogenase reductase"/>
    <property type="match status" value="1"/>
</dbReference>
<evidence type="ECO:0000313" key="2">
    <source>
        <dbReference type="EMBL" id="KRF99902.1"/>
    </source>
</evidence>
<dbReference type="EMBL" id="CH964272">
    <property type="protein sequence ID" value="KRF99902.1"/>
    <property type="molecule type" value="Genomic_DNA"/>
</dbReference>
<keyword evidence="3" id="KW-1185">Reference proteome</keyword>